<reference evidence="2 3" key="1">
    <citation type="submission" date="2013-09" db="EMBL/GenBank/DDBJ databases">
        <title>High correlation between genotypes and phenotypes of environmental bacteria Comamonas testosteroni strains.</title>
        <authorList>
            <person name="Liu L."/>
            <person name="Zhu W."/>
            <person name="Xia X."/>
            <person name="Xu B."/>
            <person name="Luo M."/>
            <person name="Wang G."/>
        </authorList>
    </citation>
    <scope>NUCLEOTIDE SEQUENCE [LARGE SCALE GENOMIC DNA]</scope>
    <source>
        <strain evidence="2 3">DF2</strain>
    </source>
</reference>
<name>A0A0E3CHC8_9BURK</name>
<dbReference type="SMART" id="SM00530">
    <property type="entry name" value="HTH_XRE"/>
    <property type="match status" value="1"/>
</dbReference>
<dbReference type="GO" id="GO:0003677">
    <property type="term" value="F:DNA binding"/>
    <property type="evidence" value="ECO:0007669"/>
    <property type="project" value="InterPro"/>
</dbReference>
<proteinExistence type="predicted"/>
<keyword evidence="3" id="KW-1185">Reference proteome</keyword>
<gene>
    <name evidence="2" type="ORF">P608_06465</name>
</gene>
<comment type="caution">
    <text evidence="2">The sequence shown here is derived from an EMBL/GenBank/DDBJ whole genome shotgun (WGS) entry which is preliminary data.</text>
</comment>
<organism evidence="2 3">
    <name type="scientific">Comamonas thiooxydans</name>
    <dbReference type="NCBI Taxonomy" id="363952"/>
    <lineage>
        <taxon>Bacteria</taxon>
        <taxon>Pseudomonadati</taxon>
        <taxon>Pseudomonadota</taxon>
        <taxon>Betaproteobacteria</taxon>
        <taxon>Burkholderiales</taxon>
        <taxon>Comamonadaceae</taxon>
        <taxon>Comamonas</taxon>
    </lineage>
</organism>
<dbReference type="Proteomes" id="UP000029549">
    <property type="component" value="Unassembled WGS sequence"/>
</dbReference>
<dbReference type="SUPFAM" id="SSF47413">
    <property type="entry name" value="lambda repressor-like DNA-binding domains"/>
    <property type="match status" value="1"/>
</dbReference>
<dbReference type="CDD" id="cd00093">
    <property type="entry name" value="HTH_XRE"/>
    <property type="match status" value="1"/>
</dbReference>
<evidence type="ECO:0000259" key="1">
    <source>
        <dbReference type="PROSITE" id="PS50943"/>
    </source>
</evidence>
<dbReference type="Pfam" id="PF01381">
    <property type="entry name" value="HTH_3"/>
    <property type="match status" value="1"/>
</dbReference>
<dbReference type="InterPro" id="IPR001387">
    <property type="entry name" value="Cro/C1-type_HTH"/>
</dbReference>
<dbReference type="AlphaFoldDB" id="A0A0E3CHC8"/>
<dbReference type="InterPro" id="IPR010982">
    <property type="entry name" value="Lambda_DNA-bd_dom_sf"/>
</dbReference>
<sequence length="94" mass="10369">MIHSRDSRRVPSVSDLNFRQAVAAEVKARRGLIGISQEELAFRAGVHRTFIAKLEIASTQPSLSITFQLAEALAVSPEDLVKAVRLRVARSTQQ</sequence>
<evidence type="ECO:0000313" key="2">
    <source>
        <dbReference type="EMBL" id="KGH16419.1"/>
    </source>
</evidence>
<dbReference type="RefSeq" id="WP_052052674.1">
    <property type="nucleotide sequence ID" value="NZ_AWTO01000149.1"/>
</dbReference>
<accession>A0A0E3CHC8</accession>
<dbReference type="Gene3D" id="1.10.260.40">
    <property type="entry name" value="lambda repressor-like DNA-binding domains"/>
    <property type="match status" value="1"/>
</dbReference>
<dbReference type="PROSITE" id="PS50943">
    <property type="entry name" value="HTH_CROC1"/>
    <property type="match status" value="1"/>
</dbReference>
<feature type="domain" description="HTH cro/C1-type" evidence="1">
    <location>
        <begin position="26"/>
        <end position="80"/>
    </location>
</feature>
<dbReference type="EMBL" id="AWTP01000078">
    <property type="protein sequence ID" value="KGH16419.1"/>
    <property type="molecule type" value="Genomic_DNA"/>
</dbReference>
<protein>
    <recommendedName>
        <fullName evidence="1">HTH cro/C1-type domain-containing protein</fullName>
    </recommendedName>
</protein>
<evidence type="ECO:0000313" key="3">
    <source>
        <dbReference type="Proteomes" id="UP000029549"/>
    </source>
</evidence>